<feature type="compositionally biased region" description="Polar residues" evidence="1">
    <location>
        <begin position="29"/>
        <end position="46"/>
    </location>
</feature>
<sequence length="52" mass="5794">MEIEEDTHANVLPQKKSNEERSPVLYHPSISNSNNTPLLKSPTSTHLIPGLK</sequence>
<evidence type="ECO:0000313" key="2">
    <source>
        <dbReference type="EMBL" id="MCI42681.1"/>
    </source>
</evidence>
<evidence type="ECO:0000256" key="1">
    <source>
        <dbReference type="SAM" id="MobiDB-lite"/>
    </source>
</evidence>
<feature type="region of interest" description="Disordered" evidence="1">
    <location>
        <begin position="1"/>
        <end position="52"/>
    </location>
</feature>
<comment type="caution">
    <text evidence="2">The sequence shown here is derived from an EMBL/GenBank/DDBJ whole genome shotgun (WGS) entry which is preliminary data.</text>
</comment>
<keyword evidence="3" id="KW-1185">Reference proteome</keyword>
<accession>A0A392S1D1</accession>
<protein>
    <submittedName>
        <fullName evidence="2">Uncharacterized protein</fullName>
    </submittedName>
</protein>
<feature type="non-terminal residue" evidence="2">
    <location>
        <position position="52"/>
    </location>
</feature>
<reference evidence="2 3" key="1">
    <citation type="journal article" date="2018" name="Front. Plant Sci.">
        <title>Red Clover (Trifolium pratense) and Zigzag Clover (T. medium) - A Picture of Genomic Similarities and Differences.</title>
        <authorList>
            <person name="Dluhosova J."/>
            <person name="Istvanek J."/>
            <person name="Nedelnik J."/>
            <person name="Repkova J."/>
        </authorList>
    </citation>
    <scope>NUCLEOTIDE SEQUENCE [LARGE SCALE GENOMIC DNA]</scope>
    <source>
        <strain evidence="3">cv. 10/8</strain>
        <tissue evidence="2">Leaf</tissue>
    </source>
</reference>
<name>A0A392S1D1_9FABA</name>
<organism evidence="2 3">
    <name type="scientific">Trifolium medium</name>
    <dbReference type="NCBI Taxonomy" id="97028"/>
    <lineage>
        <taxon>Eukaryota</taxon>
        <taxon>Viridiplantae</taxon>
        <taxon>Streptophyta</taxon>
        <taxon>Embryophyta</taxon>
        <taxon>Tracheophyta</taxon>
        <taxon>Spermatophyta</taxon>
        <taxon>Magnoliopsida</taxon>
        <taxon>eudicotyledons</taxon>
        <taxon>Gunneridae</taxon>
        <taxon>Pentapetalae</taxon>
        <taxon>rosids</taxon>
        <taxon>fabids</taxon>
        <taxon>Fabales</taxon>
        <taxon>Fabaceae</taxon>
        <taxon>Papilionoideae</taxon>
        <taxon>50 kb inversion clade</taxon>
        <taxon>NPAAA clade</taxon>
        <taxon>Hologalegina</taxon>
        <taxon>IRL clade</taxon>
        <taxon>Trifolieae</taxon>
        <taxon>Trifolium</taxon>
    </lineage>
</organism>
<dbReference type="AlphaFoldDB" id="A0A392S1D1"/>
<evidence type="ECO:0000313" key="3">
    <source>
        <dbReference type="Proteomes" id="UP000265520"/>
    </source>
</evidence>
<dbReference type="Proteomes" id="UP000265520">
    <property type="component" value="Unassembled WGS sequence"/>
</dbReference>
<proteinExistence type="predicted"/>
<dbReference type="EMBL" id="LXQA010307510">
    <property type="protein sequence ID" value="MCI42681.1"/>
    <property type="molecule type" value="Genomic_DNA"/>
</dbReference>